<dbReference type="SMART" id="SM00382">
    <property type="entry name" value="AAA"/>
    <property type="match status" value="1"/>
</dbReference>
<dbReference type="PANTHER" id="PTHR32182:SF23">
    <property type="entry name" value="ATP BINDING PROTEIN"/>
    <property type="match status" value="1"/>
</dbReference>
<dbReference type="Pfam" id="PF13304">
    <property type="entry name" value="AAA_21"/>
    <property type="match status" value="1"/>
</dbReference>
<dbReference type="RefSeq" id="WP_347150889.1">
    <property type="nucleotide sequence ID" value="NZ_JBDLYL010000020.1"/>
</dbReference>
<dbReference type="Proteomes" id="UP001424532">
    <property type="component" value="Unassembled WGS sequence"/>
</dbReference>
<dbReference type="InterPro" id="IPR003593">
    <property type="entry name" value="AAA+_ATPase"/>
</dbReference>
<organism evidence="2 3">
    <name type="scientific">Pseudomonas sichuanensis</name>
    <dbReference type="NCBI Taxonomy" id="2213015"/>
    <lineage>
        <taxon>Bacteria</taxon>
        <taxon>Pseudomonadati</taxon>
        <taxon>Pseudomonadota</taxon>
        <taxon>Gammaproteobacteria</taxon>
        <taxon>Pseudomonadales</taxon>
        <taxon>Pseudomonadaceae</taxon>
        <taxon>Pseudomonas</taxon>
    </lineage>
</organism>
<keyword evidence="3" id="KW-1185">Reference proteome</keyword>
<accession>A0ABV0DIZ5</accession>
<dbReference type="EMBL" id="JBDLYL010000020">
    <property type="protein sequence ID" value="MEN8641598.1"/>
    <property type="molecule type" value="Genomic_DNA"/>
</dbReference>
<proteinExistence type="predicted"/>
<evidence type="ECO:0000259" key="1">
    <source>
        <dbReference type="SMART" id="SM00382"/>
    </source>
</evidence>
<dbReference type="Gene3D" id="3.40.50.300">
    <property type="entry name" value="P-loop containing nucleotide triphosphate hydrolases"/>
    <property type="match status" value="2"/>
</dbReference>
<dbReference type="Pfam" id="PF13476">
    <property type="entry name" value="AAA_23"/>
    <property type="match status" value="1"/>
</dbReference>
<feature type="domain" description="AAA+ ATPase" evidence="1">
    <location>
        <begin position="22"/>
        <end position="365"/>
    </location>
</feature>
<dbReference type="InterPro" id="IPR003959">
    <property type="entry name" value="ATPase_AAA_core"/>
</dbReference>
<comment type="caution">
    <text evidence="2">The sequence shown here is derived from an EMBL/GenBank/DDBJ whole genome shotgun (WGS) entry which is preliminary data.</text>
</comment>
<reference evidence="2 3" key="1">
    <citation type="submission" date="2024-05" db="EMBL/GenBank/DDBJ databases">
        <title>Sequence of Lycoming College course isolates.</title>
        <authorList>
            <person name="Reigle C.A."/>
            <person name="Newman J.D."/>
        </authorList>
    </citation>
    <scope>NUCLEOTIDE SEQUENCE [LARGE SCALE GENOMIC DNA]</scope>
    <source>
        <strain evidence="2 3">CAR-09</strain>
    </source>
</reference>
<gene>
    <name evidence="2" type="ORF">ABFE88_18260</name>
</gene>
<dbReference type="InterPro" id="IPR027417">
    <property type="entry name" value="P-loop_NTPase"/>
</dbReference>
<evidence type="ECO:0000313" key="3">
    <source>
        <dbReference type="Proteomes" id="UP001424532"/>
    </source>
</evidence>
<dbReference type="PANTHER" id="PTHR32182">
    <property type="entry name" value="DNA REPLICATION AND REPAIR PROTEIN RECF"/>
    <property type="match status" value="1"/>
</dbReference>
<sequence>MKLSRLSLRDYRCFEFINIDFHPQVTVLVAPNGAGKTSILDAIAVAYGPLVGAFDEAMGKHFETRDIRQIATRETASNEMEYAARGARLEAEGNIPGSLIDGLSKGMTSIWERSLASSRRAKTTIKDARDLVEYGKRLQEAVRTPGAQTVLPLITYYGTGRLWQQKKLTELRRYQRTSRTVGYRDCLDPASSYKSFVEWFRYWSVSAKEARLKAMDLHEFPVDSEFDGYVRSVSTAVNICLSPAGWGDIDYSLAKDALVAHHKVFGELPVEQLSDGIRNMIGMVADIAFRATKLNGYLGQMAAQETPGIVLIDEVDMHLHPEWQQAVVPLLTKAFPRLQFIVTTHSPQVLSTVDADCVRVIHNDRDPDSGQMTTQVLKPEWQTRGVASADLLARIMNVNPVPDVPEAHWINQYQALIQQNLHESSEGVELCSRLEQHFGRDHPLMLECERLIRLQSFKQRLPRHMGKE</sequence>
<protein>
    <submittedName>
        <fullName evidence="2">AAA family ATPase</fullName>
    </submittedName>
</protein>
<evidence type="ECO:0000313" key="2">
    <source>
        <dbReference type="EMBL" id="MEN8641598.1"/>
    </source>
</evidence>
<name>A0ABV0DIZ5_9PSED</name>
<dbReference type="InterPro" id="IPR038729">
    <property type="entry name" value="Rad50/SbcC_AAA"/>
</dbReference>
<dbReference type="SUPFAM" id="SSF52540">
    <property type="entry name" value="P-loop containing nucleoside triphosphate hydrolases"/>
    <property type="match status" value="1"/>
</dbReference>